<feature type="region of interest" description="Disordered" evidence="1">
    <location>
        <begin position="1"/>
        <end position="33"/>
    </location>
</feature>
<accession>A0A0A8XYA2</accession>
<dbReference type="EMBL" id="GBRH01278911">
    <property type="protein sequence ID" value="JAD18984.1"/>
    <property type="molecule type" value="Transcribed_RNA"/>
</dbReference>
<evidence type="ECO:0000256" key="1">
    <source>
        <dbReference type="SAM" id="MobiDB-lite"/>
    </source>
</evidence>
<sequence>MCQPGKIRSEPLRENSPNGCRGQHALLSSQHAP</sequence>
<proteinExistence type="predicted"/>
<reference evidence="2" key="2">
    <citation type="journal article" date="2015" name="Data Brief">
        <title>Shoot transcriptome of the giant reed, Arundo donax.</title>
        <authorList>
            <person name="Barrero R.A."/>
            <person name="Guerrero F.D."/>
            <person name="Moolhuijzen P."/>
            <person name="Goolsby J.A."/>
            <person name="Tidwell J."/>
            <person name="Bellgard S.E."/>
            <person name="Bellgard M.I."/>
        </authorList>
    </citation>
    <scope>NUCLEOTIDE SEQUENCE</scope>
    <source>
        <tissue evidence="2">Shoot tissue taken approximately 20 cm above the soil surface</tissue>
    </source>
</reference>
<reference evidence="2" key="1">
    <citation type="submission" date="2014-09" db="EMBL/GenBank/DDBJ databases">
        <authorList>
            <person name="Magalhaes I.L.F."/>
            <person name="Oliveira U."/>
            <person name="Santos F.R."/>
            <person name="Vidigal T.H.D.A."/>
            <person name="Brescovit A.D."/>
            <person name="Santos A.J."/>
        </authorList>
    </citation>
    <scope>NUCLEOTIDE SEQUENCE</scope>
    <source>
        <tissue evidence="2">Shoot tissue taken approximately 20 cm above the soil surface</tissue>
    </source>
</reference>
<protein>
    <submittedName>
        <fullName evidence="2">Uncharacterized protein</fullName>
    </submittedName>
</protein>
<dbReference type="AlphaFoldDB" id="A0A0A8XYA2"/>
<organism evidence="2">
    <name type="scientific">Arundo donax</name>
    <name type="common">Giant reed</name>
    <name type="synonym">Donax arundinaceus</name>
    <dbReference type="NCBI Taxonomy" id="35708"/>
    <lineage>
        <taxon>Eukaryota</taxon>
        <taxon>Viridiplantae</taxon>
        <taxon>Streptophyta</taxon>
        <taxon>Embryophyta</taxon>
        <taxon>Tracheophyta</taxon>
        <taxon>Spermatophyta</taxon>
        <taxon>Magnoliopsida</taxon>
        <taxon>Liliopsida</taxon>
        <taxon>Poales</taxon>
        <taxon>Poaceae</taxon>
        <taxon>PACMAD clade</taxon>
        <taxon>Arundinoideae</taxon>
        <taxon>Arundineae</taxon>
        <taxon>Arundo</taxon>
    </lineage>
</organism>
<name>A0A0A8XYA2_ARUDO</name>
<evidence type="ECO:0000313" key="2">
    <source>
        <dbReference type="EMBL" id="JAD18984.1"/>
    </source>
</evidence>